<evidence type="ECO:0000313" key="1">
    <source>
        <dbReference type="EMBL" id="SCW77149.1"/>
    </source>
</evidence>
<dbReference type="EMBL" id="FMTM01000008">
    <property type="protein sequence ID" value="SCW77149.1"/>
    <property type="molecule type" value="Genomic_DNA"/>
</dbReference>
<name>A0A1G4T9C6_9HYPH</name>
<protein>
    <submittedName>
        <fullName evidence="1">Uncharacterized protein</fullName>
    </submittedName>
</protein>
<accession>A0A1G4T9C6</accession>
<evidence type="ECO:0000313" key="2">
    <source>
        <dbReference type="Proteomes" id="UP000199542"/>
    </source>
</evidence>
<dbReference type="RefSeq" id="WP_167363962.1">
    <property type="nucleotide sequence ID" value="NZ_FMTM01000008.1"/>
</dbReference>
<sequence>MRWETVNDTTSRLKVPGGWIYKIKSHSYSDPEIACVFVPEVKTDD</sequence>
<dbReference type="Proteomes" id="UP000199542">
    <property type="component" value="Unassembled WGS sequence"/>
</dbReference>
<gene>
    <name evidence="1" type="ORF">SAMN02927900_04775</name>
</gene>
<dbReference type="AlphaFoldDB" id="A0A1G4T9C6"/>
<proteinExistence type="predicted"/>
<reference evidence="1 2" key="1">
    <citation type="submission" date="2016-10" db="EMBL/GenBank/DDBJ databases">
        <authorList>
            <person name="de Groot N.N."/>
        </authorList>
    </citation>
    <scope>NUCLEOTIDE SEQUENCE [LARGE SCALE GENOMIC DNA]</scope>
    <source>
        <strain evidence="1 2">CGMCC 1.3401</strain>
    </source>
</reference>
<organism evidence="1 2">
    <name type="scientific">Rhizobium mongolense subsp. loessense</name>
    <dbReference type="NCBI Taxonomy" id="158890"/>
    <lineage>
        <taxon>Bacteria</taxon>
        <taxon>Pseudomonadati</taxon>
        <taxon>Pseudomonadota</taxon>
        <taxon>Alphaproteobacteria</taxon>
        <taxon>Hyphomicrobiales</taxon>
        <taxon>Rhizobiaceae</taxon>
        <taxon>Rhizobium/Agrobacterium group</taxon>
        <taxon>Rhizobium</taxon>
    </lineage>
</organism>